<keyword evidence="6" id="KW-0034">Amyloid</keyword>
<evidence type="ECO:0000256" key="5">
    <source>
        <dbReference type="ARBA" id="ARBA00022889"/>
    </source>
</evidence>
<evidence type="ECO:0000256" key="4">
    <source>
        <dbReference type="ARBA" id="ARBA00022729"/>
    </source>
</evidence>
<feature type="region of interest" description="Disordered" evidence="7">
    <location>
        <begin position="225"/>
        <end position="256"/>
    </location>
</feature>
<dbReference type="Pfam" id="PF03777">
    <property type="entry name" value="ChpA-C"/>
    <property type="match status" value="2"/>
</dbReference>
<feature type="domain" description="Chaplin" evidence="9">
    <location>
        <begin position="108"/>
        <end position="148"/>
    </location>
</feature>
<evidence type="ECO:0000259" key="9">
    <source>
        <dbReference type="PROSITE" id="PS51884"/>
    </source>
</evidence>
<evidence type="ECO:0000313" key="10">
    <source>
        <dbReference type="EMBL" id="SFE31352.1"/>
    </source>
</evidence>
<dbReference type="InterPro" id="IPR005528">
    <property type="entry name" value="ChpA-H"/>
</dbReference>
<feature type="compositionally biased region" description="Low complexity" evidence="7">
    <location>
        <begin position="231"/>
        <end position="241"/>
    </location>
</feature>
<sequence>MRHILSRSLLTVAAASSILAATGGIASADSDAQGGASGSPGLLSGNSVEAPIDVPVNACGNSVNVVGADNAALGNKCTNASHSHAAPHTGSGAQSGTQSGTESGTGGSPGVASGNSVKIPVDVPLDLCGNTVDVVGLLNAVTGNSCANDGTGAHAGTGTGTDTHSVHTDPPTQVRDLPPAPGKSTRAVPAVDQESLAETGTSGGGLGTAGAASAALLLGGAMLYRRGRGGPRPAHAAVARSAAHDRIRRTYSAPAS</sequence>
<name>A0A1I1ZIB6_9ACTN</name>
<keyword evidence="3" id="KW-0964">Secreted</keyword>
<keyword evidence="5" id="KW-0130">Cell adhesion</keyword>
<protein>
    <submittedName>
        <fullName evidence="10">Small secreted domain</fullName>
    </submittedName>
</protein>
<dbReference type="PROSITE" id="PS51884">
    <property type="entry name" value="CHAPLIN"/>
    <property type="match status" value="2"/>
</dbReference>
<evidence type="ECO:0000256" key="3">
    <source>
        <dbReference type="ARBA" id="ARBA00022525"/>
    </source>
</evidence>
<organism evidence="10 11">
    <name type="scientific">Actinacidiphila alni</name>
    <dbReference type="NCBI Taxonomy" id="380248"/>
    <lineage>
        <taxon>Bacteria</taxon>
        <taxon>Bacillati</taxon>
        <taxon>Actinomycetota</taxon>
        <taxon>Actinomycetes</taxon>
        <taxon>Kitasatosporales</taxon>
        <taxon>Streptomycetaceae</taxon>
        <taxon>Actinacidiphila</taxon>
    </lineage>
</organism>
<keyword evidence="2" id="KW-0134">Cell wall</keyword>
<evidence type="ECO:0000256" key="8">
    <source>
        <dbReference type="SAM" id="SignalP"/>
    </source>
</evidence>
<dbReference type="EMBL" id="FONG01000002">
    <property type="protein sequence ID" value="SFE31352.1"/>
    <property type="molecule type" value="Genomic_DNA"/>
</dbReference>
<dbReference type="RefSeq" id="WP_093712107.1">
    <property type="nucleotide sequence ID" value="NZ_FONG01000002.1"/>
</dbReference>
<dbReference type="OrthoDB" id="3544424at2"/>
<feature type="region of interest" description="Disordered" evidence="7">
    <location>
        <begin position="79"/>
        <end position="115"/>
    </location>
</feature>
<dbReference type="STRING" id="380248.SAMN05216251_102463"/>
<dbReference type="GO" id="GO:0007155">
    <property type="term" value="P:cell adhesion"/>
    <property type="evidence" value="ECO:0007669"/>
    <property type="project" value="UniProtKB-KW"/>
</dbReference>
<evidence type="ECO:0000256" key="1">
    <source>
        <dbReference type="ARBA" id="ARBA00004191"/>
    </source>
</evidence>
<keyword evidence="11" id="KW-1185">Reference proteome</keyword>
<evidence type="ECO:0000256" key="6">
    <source>
        <dbReference type="ARBA" id="ARBA00023087"/>
    </source>
</evidence>
<evidence type="ECO:0000313" key="11">
    <source>
        <dbReference type="Proteomes" id="UP000199323"/>
    </source>
</evidence>
<feature type="chain" id="PRO_5039003184" evidence="8">
    <location>
        <begin position="21"/>
        <end position="256"/>
    </location>
</feature>
<accession>A0A1I1ZIB6</accession>
<proteinExistence type="predicted"/>
<gene>
    <name evidence="10" type="ORF">SAMN05216251_102463</name>
</gene>
<evidence type="ECO:0000256" key="7">
    <source>
        <dbReference type="SAM" id="MobiDB-lite"/>
    </source>
</evidence>
<feature type="domain" description="Chaplin" evidence="9">
    <location>
        <begin position="39"/>
        <end position="79"/>
    </location>
</feature>
<keyword evidence="4 8" id="KW-0732">Signal</keyword>
<comment type="subcellular location">
    <subcellularLocation>
        <location evidence="1">Secreted</location>
        <location evidence="1">Cell wall</location>
    </subcellularLocation>
</comment>
<feature type="signal peptide" evidence="8">
    <location>
        <begin position="1"/>
        <end position="20"/>
    </location>
</feature>
<dbReference type="Proteomes" id="UP000199323">
    <property type="component" value="Unassembled WGS sequence"/>
</dbReference>
<dbReference type="AlphaFoldDB" id="A0A1I1ZIB6"/>
<reference evidence="10 11" key="1">
    <citation type="submission" date="2016-10" db="EMBL/GenBank/DDBJ databases">
        <authorList>
            <person name="de Groot N.N."/>
        </authorList>
    </citation>
    <scope>NUCLEOTIDE SEQUENCE [LARGE SCALE GENOMIC DNA]</scope>
    <source>
        <strain evidence="10 11">CGMCC 4.3510</strain>
    </source>
</reference>
<feature type="region of interest" description="Disordered" evidence="7">
    <location>
        <begin position="155"/>
        <end position="189"/>
    </location>
</feature>
<feature type="compositionally biased region" description="Low complexity" evidence="7">
    <location>
        <begin position="89"/>
        <end position="102"/>
    </location>
</feature>
<evidence type="ECO:0000256" key="2">
    <source>
        <dbReference type="ARBA" id="ARBA00022512"/>
    </source>
</evidence>